<evidence type="ECO:0000313" key="13">
    <source>
        <dbReference type="EMBL" id="MBV7264940.1"/>
    </source>
</evidence>
<evidence type="ECO:0000256" key="6">
    <source>
        <dbReference type="ARBA" id="ARBA00023053"/>
    </source>
</evidence>
<comment type="function">
    <text evidence="12">Fluoride-specific ion channel. Important for reducing fluoride concentration in the cell, thus reducing its toxicity.</text>
</comment>
<keyword evidence="8 12" id="KW-0472">Membrane</keyword>
<dbReference type="HAMAP" id="MF_00454">
    <property type="entry name" value="FluC"/>
    <property type="match status" value="1"/>
</dbReference>
<evidence type="ECO:0000256" key="3">
    <source>
        <dbReference type="ARBA" id="ARBA00022519"/>
    </source>
</evidence>
<accession>A0ABS6SIW3</accession>
<comment type="similarity">
    <text evidence="10 12">Belongs to the fluoride channel Fluc/FEX (TC 1.A.43) family.</text>
</comment>
<feature type="binding site" evidence="12">
    <location>
        <position position="80"/>
    </location>
    <ligand>
        <name>Na(+)</name>
        <dbReference type="ChEBI" id="CHEBI:29101"/>
        <note>structural</note>
    </ligand>
</feature>
<evidence type="ECO:0000256" key="12">
    <source>
        <dbReference type="HAMAP-Rule" id="MF_00454"/>
    </source>
</evidence>
<organism evidence="13 14">
    <name type="scientific">Erythrobacter ani</name>
    <dbReference type="NCBI Taxonomy" id="2827235"/>
    <lineage>
        <taxon>Bacteria</taxon>
        <taxon>Pseudomonadati</taxon>
        <taxon>Pseudomonadota</taxon>
        <taxon>Alphaproteobacteria</taxon>
        <taxon>Sphingomonadales</taxon>
        <taxon>Erythrobacteraceae</taxon>
        <taxon>Erythrobacter/Porphyrobacter group</taxon>
        <taxon>Erythrobacter</taxon>
    </lineage>
</organism>
<sequence length="127" mass="12735">MAASATVAIGGAIGAVGRYQLGRVFAQHADAGTALPWGTLAANVLGCLAMGVLFGWLARTGHTNETLRLLLGVGLLGGFTTFSAFGLEMMLLIQRGAAGLAVSYAAVSVLAGLGALYIGLLIMRGAA</sequence>
<comment type="catalytic activity">
    <reaction evidence="11">
        <text>fluoride(in) = fluoride(out)</text>
        <dbReference type="Rhea" id="RHEA:76159"/>
        <dbReference type="ChEBI" id="CHEBI:17051"/>
    </reaction>
    <physiologicalReaction direction="left-to-right" evidence="11">
        <dbReference type="Rhea" id="RHEA:76160"/>
    </physiologicalReaction>
</comment>
<evidence type="ECO:0000256" key="4">
    <source>
        <dbReference type="ARBA" id="ARBA00022692"/>
    </source>
</evidence>
<keyword evidence="6 12" id="KW-0915">Sodium</keyword>
<evidence type="ECO:0000256" key="8">
    <source>
        <dbReference type="ARBA" id="ARBA00023136"/>
    </source>
</evidence>
<keyword evidence="12" id="KW-0479">Metal-binding</keyword>
<keyword evidence="2 12" id="KW-1003">Cell membrane</keyword>
<feature type="transmembrane region" description="Helical" evidence="12">
    <location>
        <begin position="34"/>
        <end position="57"/>
    </location>
</feature>
<keyword evidence="5 12" id="KW-1133">Transmembrane helix</keyword>
<evidence type="ECO:0000256" key="9">
    <source>
        <dbReference type="ARBA" id="ARBA00023303"/>
    </source>
</evidence>
<dbReference type="Pfam" id="PF02537">
    <property type="entry name" value="CRCB"/>
    <property type="match status" value="1"/>
</dbReference>
<dbReference type="EMBL" id="JAGSPB010000001">
    <property type="protein sequence ID" value="MBV7264940.1"/>
    <property type="molecule type" value="Genomic_DNA"/>
</dbReference>
<comment type="caution">
    <text evidence="13">The sequence shown here is derived from an EMBL/GenBank/DDBJ whole genome shotgun (WGS) entry which is preliminary data.</text>
</comment>
<feature type="transmembrane region" description="Helical" evidence="12">
    <location>
        <begin position="99"/>
        <end position="123"/>
    </location>
</feature>
<evidence type="ECO:0000256" key="7">
    <source>
        <dbReference type="ARBA" id="ARBA00023065"/>
    </source>
</evidence>
<keyword evidence="12" id="KW-0813">Transport</keyword>
<gene>
    <name evidence="12 13" type="primary">crcB</name>
    <name evidence="12" type="synonym">fluC</name>
    <name evidence="13" type="ORF">KCG45_01960</name>
</gene>
<evidence type="ECO:0000313" key="14">
    <source>
        <dbReference type="Proteomes" id="UP000699975"/>
    </source>
</evidence>
<keyword evidence="14" id="KW-1185">Reference proteome</keyword>
<keyword evidence="7 12" id="KW-0406">Ion transport</keyword>
<feature type="binding site" evidence="12">
    <location>
        <position position="77"/>
    </location>
    <ligand>
        <name>Na(+)</name>
        <dbReference type="ChEBI" id="CHEBI:29101"/>
        <note>structural</note>
    </ligand>
</feature>
<reference evidence="13 14" key="1">
    <citation type="submission" date="2021-04" db="EMBL/GenBank/DDBJ databases">
        <authorList>
            <person name="Pira H."/>
            <person name="Risdian C."/>
            <person name="Wink J."/>
        </authorList>
    </citation>
    <scope>NUCLEOTIDE SEQUENCE [LARGE SCALE GENOMIC DNA]</scope>
    <source>
        <strain evidence="13 14">WH131</strain>
    </source>
</reference>
<keyword evidence="3" id="KW-0997">Cell inner membrane</keyword>
<evidence type="ECO:0000256" key="2">
    <source>
        <dbReference type="ARBA" id="ARBA00022475"/>
    </source>
</evidence>
<evidence type="ECO:0000256" key="11">
    <source>
        <dbReference type="ARBA" id="ARBA00035585"/>
    </source>
</evidence>
<keyword evidence="4 12" id="KW-0812">Transmembrane</keyword>
<name>A0ABS6SIW3_9SPHN</name>
<evidence type="ECO:0000256" key="5">
    <source>
        <dbReference type="ARBA" id="ARBA00022989"/>
    </source>
</evidence>
<dbReference type="PANTHER" id="PTHR28259">
    <property type="entry name" value="FLUORIDE EXPORT PROTEIN 1-RELATED"/>
    <property type="match status" value="1"/>
</dbReference>
<proteinExistence type="inferred from homology"/>
<evidence type="ECO:0000256" key="10">
    <source>
        <dbReference type="ARBA" id="ARBA00035120"/>
    </source>
</evidence>
<dbReference type="Proteomes" id="UP000699975">
    <property type="component" value="Unassembled WGS sequence"/>
</dbReference>
<comment type="subcellular location">
    <subcellularLocation>
        <location evidence="1 12">Cell membrane</location>
        <topology evidence="1 12">Multi-pass membrane protein</topology>
    </subcellularLocation>
</comment>
<evidence type="ECO:0000256" key="1">
    <source>
        <dbReference type="ARBA" id="ARBA00004651"/>
    </source>
</evidence>
<dbReference type="InterPro" id="IPR003691">
    <property type="entry name" value="FluC"/>
</dbReference>
<dbReference type="PANTHER" id="PTHR28259:SF1">
    <property type="entry name" value="FLUORIDE EXPORT PROTEIN 1-RELATED"/>
    <property type="match status" value="1"/>
</dbReference>
<comment type="activity regulation">
    <text evidence="12">Na(+) is not transported, but it plays an essential structural role and its presence is essential for fluoride channel function.</text>
</comment>
<feature type="transmembrane region" description="Helical" evidence="12">
    <location>
        <begin position="69"/>
        <end position="93"/>
    </location>
</feature>
<keyword evidence="9 12" id="KW-0407">Ion channel</keyword>
<dbReference type="NCBIfam" id="TIGR00494">
    <property type="entry name" value="crcB"/>
    <property type="match status" value="1"/>
</dbReference>
<protein>
    <recommendedName>
        <fullName evidence="12">Fluoride-specific ion channel FluC</fullName>
    </recommendedName>
</protein>